<dbReference type="InterPro" id="IPR050640">
    <property type="entry name" value="Bact_2-comp_sensor_kinase"/>
</dbReference>
<dbReference type="CDD" id="cd18773">
    <property type="entry name" value="PDC1_HK_sensor"/>
    <property type="match status" value="1"/>
</dbReference>
<proteinExistence type="predicted"/>
<comment type="caution">
    <text evidence="14">The sequence shown here is derived from an EMBL/GenBank/DDBJ whole genome shotgun (WGS) entry which is preliminary data.</text>
</comment>
<evidence type="ECO:0000256" key="10">
    <source>
        <dbReference type="ARBA" id="ARBA00023012"/>
    </source>
</evidence>
<dbReference type="GO" id="GO:0005524">
    <property type="term" value="F:ATP binding"/>
    <property type="evidence" value="ECO:0007669"/>
    <property type="project" value="UniProtKB-KW"/>
</dbReference>
<dbReference type="PROSITE" id="PS50885">
    <property type="entry name" value="HAMP"/>
    <property type="match status" value="1"/>
</dbReference>
<keyword evidence="7 14" id="KW-0418">Kinase</keyword>
<keyword evidence="11 12" id="KW-0472">Membrane</keyword>
<evidence type="ECO:0000256" key="4">
    <source>
        <dbReference type="ARBA" id="ARBA00022679"/>
    </source>
</evidence>
<evidence type="ECO:0000256" key="12">
    <source>
        <dbReference type="SAM" id="Phobius"/>
    </source>
</evidence>
<dbReference type="CDD" id="cd06225">
    <property type="entry name" value="HAMP"/>
    <property type="match status" value="1"/>
</dbReference>
<dbReference type="PANTHER" id="PTHR34220:SF11">
    <property type="entry name" value="SENSOR PROTEIN KINASE HPTS"/>
    <property type="match status" value="1"/>
</dbReference>
<keyword evidence="10" id="KW-0902">Two-component regulatory system</keyword>
<dbReference type="Proteomes" id="UP000564644">
    <property type="component" value="Unassembled WGS sequence"/>
</dbReference>
<dbReference type="Gene3D" id="3.30.450.20">
    <property type="entry name" value="PAS domain"/>
    <property type="match status" value="1"/>
</dbReference>
<keyword evidence="2" id="KW-1003">Cell membrane</keyword>
<dbReference type="Pfam" id="PF00672">
    <property type="entry name" value="HAMP"/>
    <property type="match status" value="1"/>
</dbReference>
<sequence>MLPQPGGLPRRRLRLSLKLKLLGVLIPLSIAPIALASVGWYETMFRSSMSHSAAITSQYSQLVAENISQYTDGVSHALDPLLIDLNFQKYLKTPASDIVSQARYSLAFEPLIQSFIQSHPELLGVVYTDRKGKILYQSYQKRMNYIYPFDADPFFAALPQIRETTLSPPHSASYLLDKPEEILSVVRPAFDLSSGQISAWLIVDIRAEYFRELMRGAYPDKDGQILLYHPQSGAVVANQQMDRPLLERLRGAVAEHDPQAREWTFTSERASYQAVLEDVKIGGWKLVWVAPLDAITDGVRRSLRWTLMIAVFALALCCFIAFPAMQAVLRPLDKLVGGMRKLPRGRYEPIPQPAGHDEIGFLVQTYNRMVVELERMEREVYQSKLREREKEVLQLQAQTNPHFFFNTLETLDAYAALNKAEAVSDMVQTVSRMMRYNVRNDDGWAPLREEIAYIRDFLNIHRHRNGKEVRTEWEIDPALTDVPVMRLSIQPFVENALKYGWSPALSAEEFRLTVSAGRIGSALRIAVRDTGVGADPAALAMISRLLEQGVDEADPYFKRHTGIYNVYRRLVLVYGPRVRVAFRGGLLSGTEAEITIEDG</sequence>
<accession>A0A7X0SSP5</accession>
<evidence type="ECO:0000256" key="6">
    <source>
        <dbReference type="ARBA" id="ARBA00022741"/>
    </source>
</evidence>
<dbReference type="EMBL" id="JACJVO010000048">
    <property type="protein sequence ID" value="MBB6735417.1"/>
    <property type="molecule type" value="Genomic_DNA"/>
</dbReference>
<feature type="transmembrane region" description="Helical" evidence="12">
    <location>
        <begin position="305"/>
        <end position="325"/>
    </location>
</feature>
<keyword evidence="8" id="KW-0067">ATP-binding</keyword>
<dbReference type="GO" id="GO:0000155">
    <property type="term" value="F:phosphorelay sensor kinase activity"/>
    <property type="evidence" value="ECO:0007669"/>
    <property type="project" value="InterPro"/>
</dbReference>
<protein>
    <submittedName>
        <fullName evidence="14">Histidine kinase</fullName>
    </submittedName>
</protein>
<dbReference type="SUPFAM" id="SSF158472">
    <property type="entry name" value="HAMP domain-like"/>
    <property type="match status" value="1"/>
</dbReference>
<feature type="transmembrane region" description="Helical" evidence="12">
    <location>
        <begin position="21"/>
        <end position="41"/>
    </location>
</feature>
<dbReference type="Pfam" id="PF06580">
    <property type="entry name" value="His_kinase"/>
    <property type="match status" value="1"/>
</dbReference>
<feature type="domain" description="HAMP" evidence="13">
    <location>
        <begin position="326"/>
        <end position="378"/>
    </location>
</feature>
<evidence type="ECO:0000256" key="5">
    <source>
        <dbReference type="ARBA" id="ARBA00022692"/>
    </source>
</evidence>
<name>A0A7X0SSP5_9BACL</name>
<evidence type="ECO:0000256" key="7">
    <source>
        <dbReference type="ARBA" id="ARBA00022777"/>
    </source>
</evidence>
<evidence type="ECO:0000256" key="2">
    <source>
        <dbReference type="ARBA" id="ARBA00022475"/>
    </source>
</evidence>
<dbReference type="InterPro" id="IPR003660">
    <property type="entry name" value="HAMP_dom"/>
</dbReference>
<dbReference type="Gene3D" id="3.30.565.10">
    <property type="entry name" value="Histidine kinase-like ATPase, C-terminal domain"/>
    <property type="match status" value="1"/>
</dbReference>
<dbReference type="PANTHER" id="PTHR34220">
    <property type="entry name" value="SENSOR HISTIDINE KINASE YPDA"/>
    <property type="match status" value="1"/>
</dbReference>
<keyword evidence="9 12" id="KW-1133">Transmembrane helix</keyword>
<evidence type="ECO:0000256" key="11">
    <source>
        <dbReference type="ARBA" id="ARBA00023136"/>
    </source>
</evidence>
<dbReference type="InterPro" id="IPR036890">
    <property type="entry name" value="HATPase_C_sf"/>
</dbReference>
<keyword evidence="15" id="KW-1185">Reference proteome</keyword>
<dbReference type="AlphaFoldDB" id="A0A7X0SSP5"/>
<dbReference type="SMART" id="SM00304">
    <property type="entry name" value="HAMP"/>
    <property type="match status" value="1"/>
</dbReference>
<keyword evidence="4" id="KW-0808">Transferase</keyword>
<evidence type="ECO:0000313" key="14">
    <source>
        <dbReference type="EMBL" id="MBB6735417.1"/>
    </source>
</evidence>
<gene>
    <name evidence="14" type="ORF">H7C18_31360</name>
</gene>
<evidence type="ECO:0000313" key="15">
    <source>
        <dbReference type="Proteomes" id="UP000564644"/>
    </source>
</evidence>
<dbReference type="InterPro" id="IPR010559">
    <property type="entry name" value="Sig_transdc_His_kin_internal"/>
</dbReference>
<evidence type="ECO:0000259" key="13">
    <source>
        <dbReference type="PROSITE" id="PS50885"/>
    </source>
</evidence>
<keyword evidence="5 12" id="KW-0812">Transmembrane</keyword>
<dbReference type="Gene3D" id="6.10.340.10">
    <property type="match status" value="1"/>
</dbReference>
<keyword evidence="3" id="KW-0597">Phosphoprotein</keyword>
<keyword evidence="6" id="KW-0547">Nucleotide-binding</keyword>
<dbReference type="SUPFAM" id="SSF55874">
    <property type="entry name" value="ATPase domain of HSP90 chaperone/DNA topoisomerase II/histidine kinase"/>
    <property type="match status" value="1"/>
</dbReference>
<evidence type="ECO:0000256" key="1">
    <source>
        <dbReference type="ARBA" id="ARBA00004651"/>
    </source>
</evidence>
<dbReference type="GO" id="GO:0005886">
    <property type="term" value="C:plasma membrane"/>
    <property type="evidence" value="ECO:0007669"/>
    <property type="project" value="UniProtKB-SubCell"/>
</dbReference>
<evidence type="ECO:0000256" key="8">
    <source>
        <dbReference type="ARBA" id="ARBA00022840"/>
    </source>
</evidence>
<dbReference type="RefSeq" id="WP_185133071.1">
    <property type="nucleotide sequence ID" value="NZ_JACJVO010000048.1"/>
</dbReference>
<evidence type="ECO:0000256" key="9">
    <source>
        <dbReference type="ARBA" id="ARBA00022989"/>
    </source>
</evidence>
<evidence type="ECO:0000256" key="3">
    <source>
        <dbReference type="ARBA" id="ARBA00022553"/>
    </source>
</evidence>
<organism evidence="14 15">
    <name type="scientific">Cohnella zeiphila</name>
    <dbReference type="NCBI Taxonomy" id="2761120"/>
    <lineage>
        <taxon>Bacteria</taxon>
        <taxon>Bacillati</taxon>
        <taxon>Bacillota</taxon>
        <taxon>Bacilli</taxon>
        <taxon>Bacillales</taxon>
        <taxon>Paenibacillaceae</taxon>
        <taxon>Cohnella</taxon>
    </lineage>
</organism>
<comment type="subcellular location">
    <subcellularLocation>
        <location evidence="1">Cell membrane</location>
        <topology evidence="1">Multi-pass membrane protein</topology>
    </subcellularLocation>
</comment>
<reference evidence="14 15" key="1">
    <citation type="submission" date="2020-08" db="EMBL/GenBank/DDBJ databases">
        <title>Cohnella phylogeny.</title>
        <authorList>
            <person name="Dunlap C."/>
        </authorList>
    </citation>
    <scope>NUCLEOTIDE SEQUENCE [LARGE SCALE GENOMIC DNA]</scope>
    <source>
        <strain evidence="14 15">CBP 2801</strain>
    </source>
</reference>